<comment type="caution">
    <text evidence="3">The sequence shown here is derived from an EMBL/GenBank/DDBJ whole genome shotgun (WGS) entry which is preliminary data.</text>
</comment>
<sequence length="365" mass="39911">MNSQYFPRTAVVLFALLAFIFFIFSPAQAFAQGAGVGIVPAVIDPAKQFEPGDVAQFSIRVTNLTDGDMTYYLYKRDIVGVRDQGIPIFADSSSGTTGYELSDWITLPSDSIFIEAGKEIEVPFTMTVPQDVSPGAHFGSIAVTAEPPKLRESGAGIGYEVANIITIRIAGDAVDQARIRQFSTSKYIYGSTNVEFSARIENEGNTLISPTGPLEVINMFGERVAILTFNESKAGIFPKTSRSDGLRDFKVTWADESPGFGRYEAILSAVYGPEGKMNTISSTVTFWILPMNIITPALIVLGVLFLVIYVSVKMYVRRSMAVATSGVTRRLVRSRRQNEFPTLLVLISMLALGALFFIILLLIFA</sequence>
<keyword evidence="1" id="KW-0472">Membrane</keyword>
<organism evidence="3 4">
    <name type="scientific">Candidatus Kaiserbacteria bacterium RIFCSPLOWO2_12_FULL_45_26</name>
    <dbReference type="NCBI Taxonomy" id="1798525"/>
    <lineage>
        <taxon>Bacteria</taxon>
        <taxon>Candidatus Kaiseribacteriota</taxon>
    </lineage>
</organism>
<dbReference type="EMBL" id="MFMM01000001">
    <property type="protein sequence ID" value="OGG85008.1"/>
    <property type="molecule type" value="Genomic_DNA"/>
</dbReference>
<dbReference type="Proteomes" id="UP000177325">
    <property type="component" value="Unassembled WGS sequence"/>
</dbReference>
<proteinExistence type="predicted"/>
<feature type="transmembrane region" description="Helical" evidence="1">
    <location>
        <begin position="286"/>
        <end position="310"/>
    </location>
</feature>
<keyword evidence="1" id="KW-1133">Transmembrane helix</keyword>
<reference evidence="3 4" key="1">
    <citation type="journal article" date="2016" name="Nat. Commun.">
        <title>Thousands of microbial genomes shed light on interconnected biogeochemical processes in an aquifer system.</title>
        <authorList>
            <person name="Anantharaman K."/>
            <person name="Brown C.T."/>
            <person name="Hug L.A."/>
            <person name="Sharon I."/>
            <person name="Castelle C.J."/>
            <person name="Probst A.J."/>
            <person name="Thomas B.C."/>
            <person name="Singh A."/>
            <person name="Wilkins M.J."/>
            <person name="Karaoz U."/>
            <person name="Brodie E.L."/>
            <person name="Williams K.H."/>
            <person name="Hubbard S.S."/>
            <person name="Banfield J.F."/>
        </authorList>
    </citation>
    <scope>NUCLEOTIDE SEQUENCE [LARGE SCALE GENOMIC DNA]</scope>
</reference>
<evidence type="ECO:0000313" key="4">
    <source>
        <dbReference type="Proteomes" id="UP000177325"/>
    </source>
</evidence>
<evidence type="ECO:0000256" key="2">
    <source>
        <dbReference type="SAM" id="SignalP"/>
    </source>
</evidence>
<gene>
    <name evidence="3" type="ORF">A3G90_03010</name>
</gene>
<evidence type="ECO:0000313" key="3">
    <source>
        <dbReference type="EMBL" id="OGG85008.1"/>
    </source>
</evidence>
<feature type="signal peptide" evidence="2">
    <location>
        <begin position="1"/>
        <end position="31"/>
    </location>
</feature>
<evidence type="ECO:0000256" key="1">
    <source>
        <dbReference type="SAM" id="Phobius"/>
    </source>
</evidence>
<dbReference type="STRING" id="1798525.A3G90_03010"/>
<keyword evidence="1" id="KW-0812">Transmembrane</keyword>
<protein>
    <recommendedName>
        <fullName evidence="5">DUF916 domain-containing protein</fullName>
    </recommendedName>
</protein>
<name>A0A1F6FGM0_9BACT</name>
<evidence type="ECO:0008006" key="5">
    <source>
        <dbReference type="Google" id="ProtNLM"/>
    </source>
</evidence>
<keyword evidence="2" id="KW-0732">Signal</keyword>
<feature type="chain" id="PRO_5009524376" description="DUF916 domain-containing protein" evidence="2">
    <location>
        <begin position="32"/>
        <end position="365"/>
    </location>
</feature>
<feature type="transmembrane region" description="Helical" evidence="1">
    <location>
        <begin position="343"/>
        <end position="364"/>
    </location>
</feature>
<accession>A0A1F6FGM0</accession>
<dbReference type="AlphaFoldDB" id="A0A1F6FGM0"/>